<dbReference type="GO" id="GO:0034650">
    <property type="term" value="P:cortisol metabolic process"/>
    <property type="evidence" value="ECO:0007669"/>
    <property type="project" value="TreeGrafter"/>
</dbReference>
<evidence type="ECO:0000256" key="22">
    <source>
        <dbReference type="ARBA" id="ARBA00045526"/>
    </source>
</evidence>
<evidence type="ECO:0000256" key="14">
    <source>
        <dbReference type="ARBA" id="ARBA00023004"/>
    </source>
</evidence>
<comment type="catalytic activity">
    <reaction evidence="24">
        <text>(20R,22R)-20,22-dihydroxycholesterol + 2 reduced [adrenodoxin] + O2 + 2 H(+) = 4-methylpentanal + pregnenolone + 2 oxidized [adrenodoxin] + 2 H2O</text>
        <dbReference type="Rhea" id="RHEA:34343"/>
        <dbReference type="Rhea" id="RHEA-COMP:9998"/>
        <dbReference type="Rhea" id="RHEA-COMP:9999"/>
        <dbReference type="ChEBI" id="CHEBI:1294"/>
        <dbReference type="ChEBI" id="CHEBI:15377"/>
        <dbReference type="ChEBI" id="CHEBI:15378"/>
        <dbReference type="ChEBI" id="CHEBI:15379"/>
        <dbReference type="ChEBI" id="CHEBI:16581"/>
        <dbReference type="ChEBI" id="CHEBI:17998"/>
        <dbReference type="ChEBI" id="CHEBI:33737"/>
        <dbReference type="ChEBI" id="CHEBI:33738"/>
    </reaction>
    <physiologicalReaction direction="left-to-right" evidence="24">
        <dbReference type="Rhea" id="RHEA:34344"/>
    </physiologicalReaction>
</comment>
<evidence type="ECO:0000256" key="12">
    <source>
        <dbReference type="ARBA" id="ARBA00022946"/>
    </source>
</evidence>
<comment type="pathway">
    <text evidence="3 28">Lipid metabolism; C21-steroid hormone metabolism.</text>
</comment>
<evidence type="ECO:0000256" key="20">
    <source>
        <dbReference type="ARBA" id="ARBA00023221"/>
    </source>
</evidence>
<keyword evidence="9 26" id="KW-0349">Heme</keyword>
<dbReference type="GO" id="GO:0008386">
    <property type="term" value="F:cholesterol monooxygenase (side-chain-cleaving) activity"/>
    <property type="evidence" value="ECO:0007669"/>
    <property type="project" value="UniProtKB-EC"/>
</dbReference>
<keyword evidence="12 28" id="KW-0809">Transit peptide</keyword>
<organism evidence="29 30">
    <name type="scientific">Rousettus aegyptiacus</name>
    <name type="common">Egyptian fruit bat</name>
    <name type="synonym">Pteropus aegyptiacus</name>
    <dbReference type="NCBI Taxonomy" id="9407"/>
    <lineage>
        <taxon>Eukaryota</taxon>
        <taxon>Metazoa</taxon>
        <taxon>Chordata</taxon>
        <taxon>Craniata</taxon>
        <taxon>Vertebrata</taxon>
        <taxon>Euteleostomi</taxon>
        <taxon>Mammalia</taxon>
        <taxon>Eutheria</taxon>
        <taxon>Laurasiatheria</taxon>
        <taxon>Chiroptera</taxon>
        <taxon>Yinpterochiroptera</taxon>
        <taxon>Pteropodoidea</taxon>
        <taxon>Pteropodidae</taxon>
        <taxon>Rousettinae</taxon>
        <taxon>Rousettus</taxon>
    </lineage>
</organism>
<dbReference type="GO" id="GO:0071375">
    <property type="term" value="P:cellular response to peptide hormone stimulus"/>
    <property type="evidence" value="ECO:0007669"/>
    <property type="project" value="TreeGrafter"/>
</dbReference>
<evidence type="ECO:0000313" key="29">
    <source>
        <dbReference type="EMBL" id="KAF6483885.1"/>
    </source>
</evidence>
<keyword evidence="20 28" id="KW-0753">Steroid metabolism</keyword>
<accession>A0A7J8II82</accession>
<evidence type="ECO:0000256" key="28">
    <source>
        <dbReference type="RuleBase" id="RU364077"/>
    </source>
</evidence>
<keyword evidence="15 27" id="KW-0503">Monooxygenase</keyword>
<evidence type="ECO:0000256" key="6">
    <source>
        <dbReference type="ARBA" id="ARBA00012764"/>
    </source>
</evidence>
<dbReference type="GO" id="GO:0006700">
    <property type="term" value="P:C21-steroid hormone biosynthetic process"/>
    <property type="evidence" value="ECO:0007669"/>
    <property type="project" value="TreeGrafter"/>
</dbReference>
<evidence type="ECO:0000256" key="18">
    <source>
        <dbReference type="ARBA" id="ARBA00023136"/>
    </source>
</evidence>
<feature type="binding site" description="axial binding residue" evidence="26">
    <location>
        <position position="138"/>
    </location>
    <ligand>
        <name>heme</name>
        <dbReference type="ChEBI" id="CHEBI:30413"/>
    </ligand>
    <ligandPart>
        <name>Fe</name>
        <dbReference type="ChEBI" id="CHEBI:18248"/>
    </ligandPart>
</feature>
<evidence type="ECO:0000256" key="13">
    <source>
        <dbReference type="ARBA" id="ARBA00023002"/>
    </source>
</evidence>
<evidence type="ECO:0000256" key="25">
    <source>
        <dbReference type="ARBA" id="ARBA00049437"/>
    </source>
</evidence>
<evidence type="ECO:0000256" key="19">
    <source>
        <dbReference type="ARBA" id="ARBA00023166"/>
    </source>
</evidence>
<comment type="function">
    <text evidence="22 28">A cytochrome P450 monooxygenase that catalyzes the side-chain hydroxylation and cleavage of cholesterol to pregnenolone, the precursor of most steroid hormones. Catalyzes three sequential oxidation reactions of cholesterol, namely the hydroxylation at C22 followed with the hydroxylation at C20 to yield 20R,22R-hydroxycholesterol that is further cleaved between C20 and C22 to yield the C21-steroid pregnenolone and 4-methylpentanal. Mechanistically, uses molecular oxygen inserting one oxygen atom into a substrate and reducing the second into a water molecule. Two electrons are provided by NADPH via a two-protein mitochondrial transfer system comprising flavoprotein FDXR (adrenodoxin/ferredoxin reductase) and nonheme iron-sulfur protein FDX1 or FDX2 (adrenodoxin/ferredoxin).</text>
</comment>
<comment type="similarity">
    <text evidence="4 27">Belongs to the cytochrome P450 family.</text>
</comment>
<keyword evidence="19 28" id="KW-1207">Sterol metabolism</keyword>
<evidence type="ECO:0000256" key="24">
    <source>
        <dbReference type="ARBA" id="ARBA00047766"/>
    </source>
</evidence>
<evidence type="ECO:0000256" key="5">
    <source>
        <dbReference type="ARBA" id="ARBA00011573"/>
    </source>
</evidence>
<evidence type="ECO:0000256" key="15">
    <source>
        <dbReference type="ARBA" id="ARBA00023033"/>
    </source>
</evidence>
<keyword evidence="30" id="KW-1185">Reference proteome</keyword>
<name>A0A7J8II82_ROUAE</name>
<dbReference type="AlphaFoldDB" id="A0A7J8II82"/>
<dbReference type="InterPro" id="IPR050479">
    <property type="entry name" value="CYP11_CYP27_families"/>
</dbReference>
<evidence type="ECO:0000313" key="30">
    <source>
        <dbReference type="Proteomes" id="UP000593571"/>
    </source>
</evidence>
<dbReference type="InterPro" id="IPR002401">
    <property type="entry name" value="Cyt_P450_E_grp-I"/>
</dbReference>
<evidence type="ECO:0000256" key="7">
    <source>
        <dbReference type="ARBA" id="ARBA00019844"/>
    </source>
</evidence>
<dbReference type="InterPro" id="IPR036396">
    <property type="entry name" value="Cyt_P450_sf"/>
</dbReference>
<evidence type="ECO:0000256" key="26">
    <source>
        <dbReference type="PIRSR" id="PIRSR602401-1"/>
    </source>
</evidence>
<protein>
    <recommendedName>
        <fullName evidence="7 28">Cholesterol side-chain cleavage enzyme, mitochondrial</fullName>
        <ecNumber evidence="6 28">1.14.15.6</ecNumber>
    </recommendedName>
    <alternativeName>
        <fullName evidence="28">Cholesterol desmolase</fullName>
    </alternativeName>
</protein>
<keyword evidence="16 28" id="KW-0443">Lipid metabolism</keyword>
<evidence type="ECO:0000256" key="11">
    <source>
        <dbReference type="ARBA" id="ARBA00022792"/>
    </source>
</evidence>
<dbReference type="GO" id="GO:0005506">
    <property type="term" value="F:iron ion binding"/>
    <property type="evidence" value="ECO:0007669"/>
    <property type="project" value="InterPro"/>
</dbReference>
<evidence type="ECO:0000256" key="23">
    <source>
        <dbReference type="ARBA" id="ARBA00047510"/>
    </source>
</evidence>
<dbReference type="UniPathway" id="UPA00229"/>
<dbReference type="InterPro" id="IPR017972">
    <property type="entry name" value="Cyt_P450_CS"/>
</dbReference>
<evidence type="ECO:0000256" key="9">
    <source>
        <dbReference type="ARBA" id="ARBA00022617"/>
    </source>
</evidence>
<evidence type="ECO:0000256" key="1">
    <source>
        <dbReference type="ARBA" id="ARBA00001971"/>
    </source>
</evidence>
<dbReference type="SUPFAM" id="SSF48264">
    <property type="entry name" value="Cytochrome P450"/>
    <property type="match status" value="1"/>
</dbReference>
<comment type="caution">
    <text evidence="29">The sequence shown here is derived from an EMBL/GenBank/DDBJ whole genome shotgun (WGS) entry which is preliminary data.</text>
</comment>
<comment type="cofactor">
    <cofactor evidence="1 26 28">
        <name>heme</name>
        <dbReference type="ChEBI" id="CHEBI:30413"/>
    </cofactor>
</comment>
<dbReference type="Gene3D" id="1.10.630.10">
    <property type="entry name" value="Cytochrome P450"/>
    <property type="match status" value="1"/>
</dbReference>
<keyword evidence="21 28" id="KW-0755">Steroidogenesis</keyword>
<comment type="subcellular location">
    <subcellularLocation>
        <location evidence="28">Mitochondrion inner membrane</location>
        <topology evidence="28">Peripheral membrane protein</topology>
    </subcellularLocation>
    <text evidence="28">Localizes to the matrix side of the mitochondrion inner membrane.</text>
</comment>
<reference evidence="29 30" key="1">
    <citation type="journal article" date="2020" name="Nature">
        <title>Six reference-quality genomes reveal evolution of bat adaptations.</title>
        <authorList>
            <person name="Jebb D."/>
            <person name="Huang Z."/>
            <person name="Pippel M."/>
            <person name="Hughes G.M."/>
            <person name="Lavrichenko K."/>
            <person name="Devanna P."/>
            <person name="Winkler S."/>
            <person name="Jermiin L.S."/>
            <person name="Skirmuntt E.C."/>
            <person name="Katzourakis A."/>
            <person name="Burkitt-Gray L."/>
            <person name="Ray D.A."/>
            <person name="Sullivan K.A.M."/>
            <person name="Roscito J.G."/>
            <person name="Kirilenko B.M."/>
            <person name="Davalos L.M."/>
            <person name="Corthals A.P."/>
            <person name="Power M.L."/>
            <person name="Jones G."/>
            <person name="Ransome R.D."/>
            <person name="Dechmann D.K.N."/>
            <person name="Locatelli A.G."/>
            <person name="Puechmaille S.J."/>
            <person name="Fedrigo O."/>
            <person name="Jarvis E.D."/>
            <person name="Hiller M."/>
            <person name="Vernes S.C."/>
            <person name="Myers E.W."/>
            <person name="Teeling E.C."/>
        </authorList>
    </citation>
    <scope>NUCLEOTIDE SEQUENCE [LARGE SCALE GENOMIC DNA]</scope>
    <source>
        <strain evidence="29">MRouAeg1</strain>
        <tissue evidence="29">Muscle</tissue>
    </source>
</reference>
<evidence type="ECO:0000256" key="10">
    <source>
        <dbReference type="ARBA" id="ARBA00022723"/>
    </source>
</evidence>
<evidence type="ECO:0000256" key="17">
    <source>
        <dbReference type="ARBA" id="ARBA00023128"/>
    </source>
</evidence>
<comment type="catalytic activity">
    <reaction evidence="23">
        <text>6 reduced [adrenodoxin] + cholesterol + 3 O2 + 6 H(+) = 4-methylpentanal + pregnenolone + 6 oxidized [adrenodoxin] + 4 H2O</text>
        <dbReference type="Rhea" id="RHEA:35739"/>
        <dbReference type="Rhea" id="RHEA-COMP:9998"/>
        <dbReference type="Rhea" id="RHEA-COMP:9999"/>
        <dbReference type="ChEBI" id="CHEBI:15377"/>
        <dbReference type="ChEBI" id="CHEBI:15378"/>
        <dbReference type="ChEBI" id="CHEBI:15379"/>
        <dbReference type="ChEBI" id="CHEBI:16113"/>
        <dbReference type="ChEBI" id="CHEBI:16581"/>
        <dbReference type="ChEBI" id="CHEBI:17998"/>
        <dbReference type="ChEBI" id="CHEBI:33737"/>
        <dbReference type="ChEBI" id="CHEBI:33738"/>
        <dbReference type="EC" id="1.14.15.6"/>
    </reaction>
    <physiologicalReaction direction="left-to-right" evidence="23">
        <dbReference type="Rhea" id="RHEA:35740"/>
    </physiologicalReaction>
</comment>
<dbReference type="GO" id="GO:0006704">
    <property type="term" value="P:glucocorticoid biosynthetic process"/>
    <property type="evidence" value="ECO:0007669"/>
    <property type="project" value="TreeGrafter"/>
</dbReference>
<dbReference type="PRINTS" id="PR00385">
    <property type="entry name" value="P450"/>
</dbReference>
<keyword evidence="17 28" id="KW-0496">Mitochondrion</keyword>
<dbReference type="EMBL" id="JACASE010000003">
    <property type="protein sequence ID" value="KAF6483885.1"/>
    <property type="molecule type" value="Genomic_DNA"/>
</dbReference>
<dbReference type="GO" id="GO:0005743">
    <property type="term" value="C:mitochondrial inner membrane"/>
    <property type="evidence" value="ECO:0007669"/>
    <property type="project" value="UniProtKB-SubCell"/>
</dbReference>
<keyword evidence="18 28" id="KW-0472">Membrane</keyword>
<dbReference type="PROSITE" id="PS00086">
    <property type="entry name" value="CYTOCHROME_P450"/>
    <property type="match status" value="1"/>
</dbReference>
<evidence type="ECO:0000256" key="21">
    <source>
        <dbReference type="ARBA" id="ARBA00023250"/>
    </source>
</evidence>
<dbReference type="GO" id="GO:0020037">
    <property type="term" value="F:heme binding"/>
    <property type="evidence" value="ECO:0007669"/>
    <property type="project" value="InterPro"/>
</dbReference>
<dbReference type="UniPathway" id="UPA00296"/>
<keyword evidence="13 27" id="KW-0560">Oxidoreductase</keyword>
<keyword evidence="10 26" id="KW-0479">Metal-binding</keyword>
<comment type="subunit">
    <text evidence="5">Interacts with FDX1/adrenodoxin.</text>
</comment>
<dbReference type="EC" id="1.14.15.6" evidence="6 28"/>
<dbReference type="GO" id="GO:0008203">
    <property type="term" value="P:cholesterol metabolic process"/>
    <property type="evidence" value="ECO:0007669"/>
    <property type="project" value="UniProtKB-UniPathway"/>
</dbReference>
<dbReference type="Proteomes" id="UP000593571">
    <property type="component" value="Unassembled WGS sequence"/>
</dbReference>
<keyword evidence="14 26" id="KW-0408">Iron</keyword>
<dbReference type="InterPro" id="IPR001128">
    <property type="entry name" value="Cyt_P450"/>
</dbReference>
<comment type="pathway">
    <text evidence="2">Steroid metabolism; cholesterol metabolism.</text>
</comment>
<evidence type="ECO:0000256" key="27">
    <source>
        <dbReference type="RuleBase" id="RU000461"/>
    </source>
</evidence>
<dbReference type="PANTHER" id="PTHR24279">
    <property type="entry name" value="CYTOCHROME P450"/>
    <property type="match status" value="1"/>
</dbReference>
<evidence type="ECO:0000256" key="3">
    <source>
        <dbReference type="ARBA" id="ARBA00005108"/>
    </source>
</evidence>
<evidence type="ECO:0000256" key="16">
    <source>
        <dbReference type="ARBA" id="ARBA00023098"/>
    </source>
</evidence>
<keyword evidence="11" id="KW-0999">Mitochondrion inner membrane</keyword>
<evidence type="ECO:0000256" key="2">
    <source>
        <dbReference type="ARBA" id="ARBA00004731"/>
    </source>
</evidence>
<comment type="catalytic activity">
    <reaction evidence="25">
        <text>2 reduced [adrenodoxin] + cholesterol + O2 + 2 H(+) = (22R)-hydroxycholesterol + 2 oxidized [adrenodoxin] + H2O</text>
        <dbReference type="Rhea" id="RHEA:34335"/>
        <dbReference type="Rhea" id="RHEA-COMP:9998"/>
        <dbReference type="Rhea" id="RHEA-COMP:9999"/>
        <dbReference type="ChEBI" id="CHEBI:15377"/>
        <dbReference type="ChEBI" id="CHEBI:15378"/>
        <dbReference type="ChEBI" id="CHEBI:15379"/>
        <dbReference type="ChEBI" id="CHEBI:16113"/>
        <dbReference type="ChEBI" id="CHEBI:33737"/>
        <dbReference type="ChEBI" id="CHEBI:33738"/>
        <dbReference type="ChEBI" id="CHEBI:67237"/>
    </reaction>
    <physiologicalReaction direction="left-to-right" evidence="25">
        <dbReference type="Rhea" id="RHEA:34336"/>
    </physiologicalReaction>
</comment>
<dbReference type="PANTHER" id="PTHR24279:SF3">
    <property type="entry name" value="CHOLESTEROL SIDE-CHAIN CLEAVAGE ENZYME, MITOCHONDRIAL"/>
    <property type="match status" value="1"/>
</dbReference>
<keyword evidence="8 28" id="KW-0153">Cholesterol metabolism</keyword>
<dbReference type="Pfam" id="PF00067">
    <property type="entry name" value="p450"/>
    <property type="match status" value="1"/>
</dbReference>
<gene>
    <name evidence="29" type="ORF">HJG63_003577</name>
</gene>
<evidence type="ECO:0000256" key="8">
    <source>
        <dbReference type="ARBA" id="ARBA00022548"/>
    </source>
</evidence>
<sequence length="197" mass="23042">MELGEQTSMTLQWHLYEMARNLTVQEMLREEVLAARHQAGEDMNRMLQLVPLLKASIKETLRLHPIAITLQRYLVNDLVLRDYMIPAKTLVQVSVYALGRDPTFFLNPNKFDPTRWVGKNKDITHFRHLSFGWGIRQCVGRRIAEAEMTLFLIHILENFRVEIQHLKDVGTVFNLILMPDQPIFFTFRPFTQDPPPA</sequence>
<dbReference type="PRINTS" id="PR00463">
    <property type="entry name" value="EP450I"/>
</dbReference>
<proteinExistence type="inferred from homology"/>
<evidence type="ECO:0000256" key="4">
    <source>
        <dbReference type="ARBA" id="ARBA00010617"/>
    </source>
</evidence>